<keyword evidence="1" id="KW-0472">Membrane</keyword>
<dbReference type="AlphaFoldDB" id="A0A8H4W350"/>
<evidence type="ECO:0000256" key="1">
    <source>
        <dbReference type="SAM" id="Phobius"/>
    </source>
</evidence>
<evidence type="ECO:0000313" key="2">
    <source>
        <dbReference type="EMBL" id="KAF4631977.1"/>
    </source>
</evidence>
<reference evidence="2 3" key="1">
    <citation type="submission" date="2020-03" db="EMBL/GenBank/DDBJ databases">
        <title>Draft Genome Sequence of Cudoniella acicularis.</title>
        <authorList>
            <person name="Buettner E."/>
            <person name="Kellner H."/>
        </authorList>
    </citation>
    <scope>NUCLEOTIDE SEQUENCE [LARGE SCALE GENOMIC DNA]</scope>
    <source>
        <strain evidence="2 3">DSM 108380</strain>
    </source>
</reference>
<evidence type="ECO:0000313" key="3">
    <source>
        <dbReference type="Proteomes" id="UP000566819"/>
    </source>
</evidence>
<keyword evidence="1" id="KW-1133">Transmembrane helix</keyword>
<dbReference type="OrthoDB" id="3248909at2759"/>
<name>A0A8H4W350_9HELO</name>
<dbReference type="EMBL" id="JAAMPI010000392">
    <property type="protein sequence ID" value="KAF4631977.1"/>
    <property type="molecule type" value="Genomic_DNA"/>
</dbReference>
<organism evidence="2 3">
    <name type="scientific">Cudoniella acicularis</name>
    <dbReference type="NCBI Taxonomy" id="354080"/>
    <lineage>
        <taxon>Eukaryota</taxon>
        <taxon>Fungi</taxon>
        <taxon>Dikarya</taxon>
        <taxon>Ascomycota</taxon>
        <taxon>Pezizomycotina</taxon>
        <taxon>Leotiomycetes</taxon>
        <taxon>Helotiales</taxon>
        <taxon>Tricladiaceae</taxon>
        <taxon>Cudoniella</taxon>
    </lineage>
</organism>
<gene>
    <name evidence="2" type="ORF">G7Y89_g6157</name>
</gene>
<dbReference type="Proteomes" id="UP000566819">
    <property type="component" value="Unassembled WGS sequence"/>
</dbReference>
<keyword evidence="1" id="KW-0812">Transmembrane</keyword>
<sequence>MSTLYSKGLASNSSNLIARQLADGQWRENVLKTADDVALDKLNGDIDLASLYILSEITQVARLPLVADDSIFSRTIPSILENTITPAWNPSNETFEGLNYSNPLQLNTTSEFQGHICETGYYQANLPVTIFNTGQSSAFNFDTNEHNRTKIPIDPNSWDLPSFDVPSMNSNSFLSDQARQVRQRFKGESVQAVLQNLGQEQSQSIQGRAAVSERRVVVSLVISTLLSVAFFWSAFMLIVAAINTLLLNRPLNLLRNPSSSSVITSIVTSEPSTRALFDGLDRSSEEAMMRALEGYYFSLSGGILYTHKAKESFQKLEPDFKRKIPSTDWQPEAVQFSLKLASKLSTSRVPVLIRHKVTVGTLSNVFGILLTGWMYSSIIEGTYNSTPSPWTNDDWAFVPLDLSSIPDLFDEISSNSSSTNLGASNNVTVTTPSIRARLECISLDMSNTSAWLYKLKFTNKTAWNSTNIPADLDFSYELKLGLSMNQSANGKWTYWDDLNPYFSSFAADYRMMCCTNENIPKVTALNCTPIYESANTSVTVGLATGIVQNHTILDTLAPDQNAWPNNLIDLNVSTGIPYSSSMYVGSGYQITPRVYVHNISVNYGYLFHDTLLGAANSDLTGSNAMYVDQAENLDDCTFNFRLPGLNVDFMSYTSLNLVNQDKAFLLDPTTLGNASSEVFSLFFKHFVHGDVKGNNGLYINGIRGLQPRGAVIPSNLRPTMPQGYKKTVTYLQDSFKISNTAPSATATITTRIEQFDLIPAAVILCLCILVLLAITACFIFIGLKAGKGLDVCRGCRDA</sequence>
<proteinExistence type="predicted"/>
<keyword evidence="3" id="KW-1185">Reference proteome</keyword>
<protein>
    <submittedName>
        <fullName evidence="2">Uncharacterized protein</fullName>
    </submittedName>
</protein>
<accession>A0A8H4W350</accession>
<feature type="transmembrane region" description="Helical" evidence="1">
    <location>
        <begin position="757"/>
        <end position="783"/>
    </location>
</feature>
<comment type="caution">
    <text evidence="2">The sequence shown here is derived from an EMBL/GenBank/DDBJ whole genome shotgun (WGS) entry which is preliminary data.</text>
</comment>
<feature type="transmembrane region" description="Helical" evidence="1">
    <location>
        <begin position="216"/>
        <end position="242"/>
    </location>
</feature>